<dbReference type="AlphaFoldDB" id="A0AAE7B578"/>
<accession>A0AAE7B578</accession>
<feature type="transmembrane region" description="Helical" evidence="1">
    <location>
        <begin position="136"/>
        <end position="157"/>
    </location>
</feature>
<sequence length="196" mass="23357">MTGIYFKIIKFLSKQEYELKARYIPSLIFTSAIMTMIYFKYLVNLDLGIVDYLKIPLIILTSLFITLLPKFCATIISGYLQTLYWDKFGNPTIKYLKKSKNSEYQNLLTLFENDDKLMSNMLKTTRECKLLFSKNIFYGFMRNFSFLVLVLLFINLIYFNYFIFENGLVFFLSFICLYISSKRYAEQIIKSYIEIK</sequence>
<organism evidence="2 3">
    <name type="scientific">Arcobacter aquimarinus</name>
    <dbReference type="NCBI Taxonomy" id="1315211"/>
    <lineage>
        <taxon>Bacteria</taxon>
        <taxon>Pseudomonadati</taxon>
        <taxon>Campylobacterota</taxon>
        <taxon>Epsilonproteobacteria</taxon>
        <taxon>Campylobacterales</taxon>
        <taxon>Arcobacteraceae</taxon>
        <taxon>Arcobacter</taxon>
    </lineage>
</organism>
<name>A0AAE7B578_9BACT</name>
<dbReference type="RefSeq" id="WP_129094249.1">
    <property type="nucleotide sequence ID" value="NZ_CBCSAE010000002.1"/>
</dbReference>
<feature type="transmembrane region" description="Helical" evidence="1">
    <location>
        <begin position="55"/>
        <end position="80"/>
    </location>
</feature>
<reference evidence="2 3" key="1">
    <citation type="submission" date="2018-07" db="EMBL/GenBank/DDBJ databases">
        <title>Identification of phenol metabolism pathways in Arcobacter.</title>
        <authorList>
            <person name="Miller W.G."/>
            <person name="Yee E."/>
            <person name="Bono J.L."/>
        </authorList>
    </citation>
    <scope>NUCLEOTIDE SEQUENCE [LARGE SCALE GENOMIC DNA]</scope>
    <source>
        <strain evidence="2 3">W63</strain>
    </source>
</reference>
<protein>
    <submittedName>
        <fullName evidence="2">Membrane protein</fullName>
    </submittedName>
</protein>
<evidence type="ECO:0000256" key="1">
    <source>
        <dbReference type="SAM" id="Phobius"/>
    </source>
</evidence>
<dbReference type="KEGG" id="aaqi:AAQM_1248"/>
<dbReference type="EMBL" id="CP030944">
    <property type="protein sequence ID" value="QKE25999.1"/>
    <property type="molecule type" value="Genomic_DNA"/>
</dbReference>
<keyword evidence="1" id="KW-0472">Membrane</keyword>
<feature type="transmembrane region" description="Helical" evidence="1">
    <location>
        <begin position="163"/>
        <end position="180"/>
    </location>
</feature>
<proteinExistence type="predicted"/>
<dbReference type="Proteomes" id="UP000502065">
    <property type="component" value="Chromosome"/>
</dbReference>
<keyword evidence="1" id="KW-0812">Transmembrane</keyword>
<feature type="transmembrane region" description="Helical" evidence="1">
    <location>
        <begin position="21"/>
        <end position="43"/>
    </location>
</feature>
<keyword evidence="1" id="KW-1133">Transmembrane helix</keyword>
<evidence type="ECO:0000313" key="3">
    <source>
        <dbReference type="Proteomes" id="UP000502065"/>
    </source>
</evidence>
<keyword evidence="3" id="KW-1185">Reference proteome</keyword>
<gene>
    <name evidence="2" type="ORF">AAQM_1248</name>
</gene>
<evidence type="ECO:0000313" key="2">
    <source>
        <dbReference type="EMBL" id="QKE25999.1"/>
    </source>
</evidence>